<feature type="compositionally biased region" description="Low complexity" evidence="6">
    <location>
        <begin position="520"/>
        <end position="530"/>
    </location>
</feature>
<feature type="region of interest" description="Disordered" evidence="6">
    <location>
        <begin position="514"/>
        <end position="545"/>
    </location>
</feature>
<dbReference type="Gene3D" id="2.115.10.20">
    <property type="entry name" value="Glycosyl hydrolase domain, family 43"/>
    <property type="match status" value="1"/>
</dbReference>
<dbReference type="InterPro" id="IPR050727">
    <property type="entry name" value="GH43_arabinanases"/>
</dbReference>
<dbReference type="Gene3D" id="2.60.120.200">
    <property type="match status" value="1"/>
</dbReference>
<dbReference type="EMBL" id="CP093313">
    <property type="protein sequence ID" value="UWZ85845.1"/>
    <property type="molecule type" value="Genomic_DNA"/>
</dbReference>
<evidence type="ECO:0000256" key="4">
    <source>
        <dbReference type="ARBA" id="ARBA00023295"/>
    </source>
</evidence>
<evidence type="ECO:0000313" key="8">
    <source>
        <dbReference type="EMBL" id="UWZ85845.1"/>
    </source>
</evidence>
<evidence type="ECO:0000256" key="5">
    <source>
        <dbReference type="PIRSR" id="PIRSR606710-2"/>
    </source>
</evidence>
<dbReference type="PANTHER" id="PTHR43301">
    <property type="entry name" value="ARABINAN ENDO-1,5-ALPHA-L-ARABINOSIDASE"/>
    <property type="match status" value="1"/>
</dbReference>
<keyword evidence="9" id="KW-1185">Reference proteome</keyword>
<feature type="domain" description="Bacterial Ig-like" evidence="7">
    <location>
        <begin position="2"/>
        <end position="79"/>
    </location>
</feature>
<dbReference type="InterPro" id="IPR023296">
    <property type="entry name" value="Glyco_hydro_beta-prop_sf"/>
</dbReference>
<accession>A0A9J7BXG1</accession>
<dbReference type="Pfam" id="PF04616">
    <property type="entry name" value="Glyco_hydro_43"/>
    <property type="match status" value="1"/>
</dbReference>
<dbReference type="Gene3D" id="2.60.40.10">
    <property type="entry name" value="Immunoglobulins"/>
    <property type="match status" value="2"/>
</dbReference>
<dbReference type="PANTHER" id="PTHR43301:SF3">
    <property type="entry name" value="ARABINAN ENDO-1,5-ALPHA-L-ARABINOSIDASE A-RELATED"/>
    <property type="match status" value="1"/>
</dbReference>
<dbReference type="GO" id="GO:0005975">
    <property type="term" value="P:carbohydrate metabolic process"/>
    <property type="evidence" value="ECO:0007669"/>
    <property type="project" value="InterPro"/>
</dbReference>
<feature type="compositionally biased region" description="Polar residues" evidence="6">
    <location>
        <begin position="531"/>
        <end position="541"/>
    </location>
</feature>
<protein>
    <submittedName>
        <fullName evidence="8">Family 43 glycosylhydrolase</fullName>
    </submittedName>
</protein>
<keyword evidence="3" id="KW-0378">Hydrolase</keyword>
<gene>
    <name evidence="8" type="ORF">MOP44_07855</name>
</gene>
<dbReference type="InterPro" id="IPR013320">
    <property type="entry name" value="ConA-like_dom_sf"/>
</dbReference>
<dbReference type="Proteomes" id="UP001059380">
    <property type="component" value="Chromosome"/>
</dbReference>
<dbReference type="SUPFAM" id="SSF49899">
    <property type="entry name" value="Concanavalin A-like lectins/glucanases"/>
    <property type="match status" value="1"/>
</dbReference>
<dbReference type="KEGG" id="orp:MOP44_07855"/>
<name>A0A9J7BXG1_9BACT</name>
<feature type="site" description="Important for catalytic activity, responsible for pKa modulation of the active site Glu and correct orientation of both the proton donor and substrate" evidence="5">
    <location>
        <position position="338"/>
    </location>
</feature>
<evidence type="ECO:0000256" key="3">
    <source>
        <dbReference type="ARBA" id="ARBA00022801"/>
    </source>
</evidence>
<comment type="similarity">
    <text evidence="2">Belongs to the glycosyl hydrolase 43 family.</text>
</comment>
<dbReference type="AlphaFoldDB" id="A0A9J7BXG1"/>
<keyword evidence="4" id="KW-0326">Glycosidase</keyword>
<dbReference type="SUPFAM" id="SSF75005">
    <property type="entry name" value="Arabinanase/levansucrase/invertase"/>
    <property type="match status" value="1"/>
</dbReference>
<organism evidence="8 9">
    <name type="scientific">Occallatibacter riparius</name>
    <dbReference type="NCBI Taxonomy" id="1002689"/>
    <lineage>
        <taxon>Bacteria</taxon>
        <taxon>Pseudomonadati</taxon>
        <taxon>Acidobacteriota</taxon>
        <taxon>Terriglobia</taxon>
        <taxon>Terriglobales</taxon>
        <taxon>Acidobacteriaceae</taxon>
        <taxon>Occallatibacter</taxon>
    </lineage>
</organism>
<dbReference type="InterPro" id="IPR013783">
    <property type="entry name" value="Ig-like_fold"/>
</dbReference>
<sequence>MGASVTLTAQVMSGGTAVGSGSVSFADGTTQLGKATLGADGKGAWSGTFRAGTHMLTASFGGTPVYAPSASTAASLSVTQPTAPSSIALVLSSAHLGQGLPLEIIATVTGGGSTTPAPTGTVTYTSGSISLGTATLDPTGVANFTSTLLPPGQNQITATYSGDSVYASSASAAAVVNIEPPASTAYKNPLTLNVTGSLTAVSCADPAILKVQNAGADTWHLYCTSDALYAGDPKTHLVNLFHSTDLVNWSYDGDAFAALPSWANVKSSSYWAPAVRFLNGKYYLYFAVPATGLSGGGSAIGVGTSSNPAGPFVDAGAPVVEPEPATNCCGGVYRTTIDPDVIEDAAGQKYILFGGFMGGLYVRKLSADGLTSDKASEVEVAVDNRYEGGNWVLHDGYYYLFASSTNCCNGPLTGYGVFVGRSKSPMGPYVDAQGIAMSAVNPGGTPVLTMNGNTVVGPGGNVIFSDETGQDYILYHGILSASPYYAGSVSYNARPAFLEAIDWINGWPVARGGFGPSDDAAPQPMPAAQPGQTNAYASSPAKQDLPRAQLTAASDDFSVSTLSAQWSFVHGTPNYAISANGYQVSSVAADPVANMPGVPMACEAAPTGDYMTETKLDFDLPAAGKGPDFAQAGLLIYGDDANFLRADIYNNNDTRQVEFINAETAEHPGYPTWGGSNLGSVAIGAQVTAWLRIVKRNVNGESHYTGYSSADGATWIQGATWVHSLGAAEKLCMYAGNQTGHTGTFHYVHVSTVE</sequence>
<evidence type="ECO:0000256" key="6">
    <source>
        <dbReference type="SAM" id="MobiDB-lite"/>
    </source>
</evidence>
<feature type="domain" description="Bacterial Ig-like" evidence="7">
    <location>
        <begin position="93"/>
        <end position="178"/>
    </location>
</feature>
<evidence type="ECO:0000313" key="9">
    <source>
        <dbReference type="Proteomes" id="UP001059380"/>
    </source>
</evidence>
<reference evidence="8" key="1">
    <citation type="submission" date="2021-04" db="EMBL/GenBank/DDBJ databases">
        <title>Phylogenetic analysis of Acidobacteriaceae.</title>
        <authorList>
            <person name="Qiu L."/>
            <person name="Zhang Q."/>
        </authorList>
    </citation>
    <scope>NUCLEOTIDE SEQUENCE</scope>
    <source>
        <strain evidence="8">DSM 25168</strain>
    </source>
</reference>
<comment type="pathway">
    <text evidence="1">Glycan metabolism; L-arabinan degradation.</text>
</comment>
<evidence type="ECO:0000259" key="7">
    <source>
        <dbReference type="Pfam" id="PF16640"/>
    </source>
</evidence>
<dbReference type="Pfam" id="PF16640">
    <property type="entry name" value="Big_3_5"/>
    <property type="match status" value="2"/>
</dbReference>
<dbReference type="InterPro" id="IPR006710">
    <property type="entry name" value="Glyco_hydro_43"/>
</dbReference>
<dbReference type="InterPro" id="IPR032109">
    <property type="entry name" value="Big_3_5"/>
</dbReference>
<evidence type="ECO:0000256" key="1">
    <source>
        <dbReference type="ARBA" id="ARBA00004834"/>
    </source>
</evidence>
<dbReference type="GO" id="GO:0004553">
    <property type="term" value="F:hydrolase activity, hydrolyzing O-glycosyl compounds"/>
    <property type="evidence" value="ECO:0007669"/>
    <property type="project" value="InterPro"/>
</dbReference>
<evidence type="ECO:0000256" key="2">
    <source>
        <dbReference type="ARBA" id="ARBA00009865"/>
    </source>
</evidence>
<proteinExistence type="inferred from homology"/>